<dbReference type="Proteomes" id="UP000054770">
    <property type="component" value="Unassembled WGS sequence"/>
</dbReference>
<evidence type="ECO:0000256" key="1">
    <source>
        <dbReference type="SAM" id="SignalP"/>
    </source>
</evidence>
<feature type="chain" id="PRO_5011116304" evidence="1">
    <location>
        <begin position="24"/>
        <end position="94"/>
    </location>
</feature>
<evidence type="ECO:0000313" key="2">
    <source>
        <dbReference type="EMBL" id="SAL81983.1"/>
    </source>
</evidence>
<name>A0A158KMM7_9BURK</name>
<dbReference type="AlphaFoldDB" id="A0A158KMM7"/>
<organism evidence="2 3">
    <name type="scientific">Caballeronia choica</name>
    <dbReference type="NCBI Taxonomy" id="326476"/>
    <lineage>
        <taxon>Bacteria</taxon>
        <taxon>Pseudomonadati</taxon>
        <taxon>Pseudomonadota</taxon>
        <taxon>Betaproteobacteria</taxon>
        <taxon>Burkholderiales</taxon>
        <taxon>Burkholderiaceae</taxon>
        <taxon>Caballeronia</taxon>
    </lineage>
</organism>
<reference evidence="2" key="1">
    <citation type="submission" date="2016-01" db="EMBL/GenBank/DDBJ databases">
        <authorList>
            <person name="Peeters C."/>
        </authorList>
    </citation>
    <scope>NUCLEOTIDE SEQUENCE [LARGE SCALE GENOMIC DNA]</scope>
    <source>
        <strain evidence="2">LMG 22940</strain>
    </source>
</reference>
<sequence>MKTIRQVMVAAALSVGLVTAAQAHMFVGVGIVGGPVFPVGQAVAVAPVMPVYAAPAYYGPPPLPPYAPPPVYATPVIVHYAAFNRPYGYAYWQR</sequence>
<accession>A0A158KMM7</accession>
<comment type="caution">
    <text evidence="2">The sequence shown here is derived from an EMBL/GenBank/DDBJ whole genome shotgun (WGS) entry which is preliminary data.</text>
</comment>
<feature type="signal peptide" evidence="1">
    <location>
        <begin position="1"/>
        <end position="23"/>
    </location>
</feature>
<proteinExistence type="predicted"/>
<keyword evidence="1" id="KW-0732">Signal</keyword>
<protein>
    <submittedName>
        <fullName evidence="2">Uncharacterized protein</fullName>
    </submittedName>
</protein>
<gene>
    <name evidence="2" type="ORF">AWB68_06335</name>
</gene>
<dbReference type="RefSeq" id="WP_087648290.1">
    <property type="nucleotide sequence ID" value="NZ_FCON02000112.1"/>
</dbReference>
<evidence type="ECO:0000313" key="3">
    <source>
        <dbReference type="Proteomes" id="UP000054770"/>
    </source>
</evidence>
<keyword evidence="3" id="KW-1185">Reference proteome</keyword>
<dbReference type="EMBL" id="FCON02000112">
    <property type="protein sequence ID" value="SAL81983.1"/>
    <property type="molecule type" value="Genomic_DNA"/>
</dbReference>